<feature type="transmembrane region" description="Helical" evidence="7">
    <location>
        <begin position="197"/>
        <end position="217"/>
    </location>
</feature>
<dbReference type="Proteomes" id="UP001338582">
    <property type="component" value="Chromosome 1"/>
</dbReference>
<sequence>MFSFNDYFSIQVFFIVLRETLELAIIISVLLAFVDQAANDKHKKSGDYKSIPNESFETDEHQRREDECLRLKLNIWAGGISGFAVCLLVGTAILVVFYQVGQDLWAITEHYWEGVFSIVASVTISFMGVKILRVTKMQKKWKHKLGSAINNLQSGVSNVAWKERYALFLLPFVTTLREGLEAIVFVGGIGINENTSIASIINAALLGIAIGSGVGIVMFRTGHTLSIQLFLVISTCFLYLVAAGLFAKGVWNLELQQFILKCGGLDVSETGDGPGSYDINQSVWHVNCCNGERAEDGVWWMLFTAVLGWTNSATYGSVISYNLYWLFIISMFTALIYEERFGQLPLVPAAWQKRRIAKRLLLDDNLSPRNSVDSINSRTELNVS</sequence>
<dbReference type="AlphaFoldDB" id="A0AAX4H377"/>
<dbReference type="GO" id="GO:0015093">
    <property type="term" value="F:ferrous iron transmembrane transporter activity"/>
    <property type="evidence" value="ECO:0007669"/>
    <property type="project" value="TreeGrafter"/>
</dbReference>
<comment type="subcellular location">
    <subcellularLocation>
        <location evidence="1">Membrane</location>
        <topology evidence="1">Multi-pass membrane protein</topology>
    </subcellularLocation>
</comment>
<dbReference type="GO" id="GO:0033573">
    <property type="term" value="C:high-affinity iron permease complex"/>
    <property type="evidence" value="ECO:0007669"/>
    <property type="project" value="InterPro"/>
</dbReference>
<evidence type="ECO:0000256" key="1">
    <source>
        <dbReference type="ARBA" id="ARBA00004141"/>
    </source>
</evidence>
<evidence type="ECO:0000313" key="9">
    <source>
        <dbReference type="Proteomes" id="UP001338582"/>
    </source>
</evidence>
<organism evidence="8 9">
    <name type="scientific">Australozyma saopauloensis</name>
    <dbReference type="NCBI Taxonomy" id="291208"/>
    <lineage>
        <taxon>Eukaryota</taxon>
        <taxon>Fungi</taxon>
        <taxon>Dikarya</taxon>
        <taxon>Ascomycota</taxon>
        <taxon>Saccharomycotina</taxon>
        <taxon>Pichiomycetes</taxon>
        <taxon>Metschnikowiaceae</taxon>
        <taxon>Australozyma</taxon>
    </lineage>
</organism>
<dbReference type="InterPro" id="IPR004923">
    <property type="entry name" value="FTR1/Fip1/EfeU"/>
</dbReference>
<keyword evidence="9" id="KW-1185">Reference proteome</keyword>
<keyword evidence="3" id="KW-0410">Iron transport</keyword>
<comment type="similarity">
    <text evidence="2">Belongs to the oxidase-dependent Fe transporter (OFeT) (TC 9.A.10.1) family.</text>
</comment>
<evidence type="ECO:0000256" key="2">
    <source>
        <dbReference type="ARBA" id="ARBA00008333"/>
    </source>
</evidence>
<name>A0AAX4H377_9ASCO</name>
<keyword evidence="3" id="KW-0406">Ion transport</keyword>
<accession>A0AAX4H377</accession>
<dbReference type="RefSeq" id="XP_062875250.1">
    <property type="nucleotide sequence ID" value="XM_063019180.1"/>
</dbReference>
<dbReference type="EMBL" id="CP138894">
    <property type="protein sequence ID" value="WPK22863.1"/>
    <property type="molecule type" value="Genomic_DNA"/>
</dbReference>
<reference evidence="8 9" key="1">
    <citation type="submission" date="2023-10" db="EMBL/GenBank/DDBJ databases">
        <title>Draft Genome Sequence of Candida saopaulonensis from a very Premature Infant with Sepsis.</title>
        <authorList>
            <person name="Ning Y."/>
            <person name="Dai R."/>
            <person name="Xiao M."/>
            <person name="Xu Y."/>
            <person name="Yan Q."/>
            <person name="Zhang L."/>
        </authorList>
    </citation>
    <scope>NUCLEOTIDE SEQUENCE [LARGE SCALE GENOMIC DNA]</scope>
    <source>
        <strain evidence="8 9">19XY460</strain>
    </source>
</reference>
<feature type="transmembrane region" description="Helical" evidence="7">
    <location>
        <begin position="73"/>
        <end position="98"/>
    </location>
</feature>
<keyword evidence="4 7" id="KW-0812">Transmembrane</keyword>
<keyword evidence="3" id="KW-0813">Transport</keyword>
<dbReference type="PANTHER" id="PTHR31632">
    <property type="entry name" value="IRON TRANSPORTER FTH1"/>
    <property type="match status" value="1"/>
</dbReference>
<dbReference type="Pfam" id="PF03239">
    <property type="entry name" value="FTR1"/>
    <property type="match status" value="1"/>
</dbReference>
<keyword evidence="5 7" id="KW-1133">Transmembrane helix</keyword>
<evidence type="ECO:0000313" key="8">
    <source>
        <dbReference type="EMBL" id="WPK22863.1"/>
    </source>
</evidence>
<evidence type="ECO:0000256" key="4">
    <source>
        <dbReference type="ARBA" id="ARBA00022692"/>
    </source>
</evidence>
<dbReference type="PANTHER" id="PTHR31632:SF7">
    <property type="entry name" value="IRON TRANSPORTER FTH1"/>
    <property type="match status" value="1"/>
</dbReference>
<dbReference type="KEGG" id="asau:88171152"/>
<gene>
    <name evidence="8" type="ORF">PUMCH_000083</name>
</gene>
<feature type="transmembrane region" description="Helical" evidence="7">
    <location>
        <begin position="229"/>
        <end position="251"/>
    </location>
</feature>
<dbReference type="GeneID" id="88171152"/>
<protein>
    <recommendedName>
        <fullName evidence="10">Iron permease FTR1</fullName>
    </recommendedName>
</protein>
<feature type="transmembrane region" description="Helical" evidence="7">
    <location>
        <begin position="110"/>
        <end position="132"/>
    </location>
</feature>
<evidence type="ECO:0008006" key="10">
    <source>
        <dbReference type="Google" id="ProtNLM"/>
    </source>
</evidence>
<evidence type="ECO:0000256" key="3">
    <source>
        <dbReference type="ARBA" id="ARBA00022496"/>
    </source>
</evidence>
<keyword evidence="6 7" id="KW-0472">Membrane</keyword>
<feature type="transmembrane region" description="Helical" evidence="7">
    <location>
        <begin position="318"/>
        <end position="337"/>
    </location>
</feature>
<feature type="transmembrane region" description="Helical" evidence="7">
    <location>
        <begin position="12"/>
        <end position="34"/>
    </location>
</feature>
<dbReference type="GO" id="GO:0000329">
    <property type="term" value="C:fungal-type vacuole membrane"/>
    <property type="evidence" value="ECO:0007669"/>
    <property type="project" value="TreeGrafter"/>
</dbReference>
<evidence type="ECO:0000256" key="7">
    <source>
        <dbReference type="SAM" id="Phobius"/>
    </source>
</evidence>
<keyword evidence="3" id="KW-0408">Iron</keyword>
<proteinExistence type="inferred from homology"/>
<evidence type="ECO:0000256" key="5">
    <source>
        <dbReference type="ARBA" id="ARBA00022989"/>
    </source>
</evidence>
<evidence type="ECO:0000256" key="6">
    <source>
        <dbReference type="ARBA" id="ARBA00023136"/>
    </source>
</evidence>